<reference evidence="3 4" key="1">
    <citation type="submission" date="2023-01" db="EMBL/GenBank/DDBJ databases">
        <title>Psychrosphaera sp. nov., isolated from marine algae.</title>
        <authorList>
            <person name="Bayburt H."/>
            <person name="Choi B.J."/>
            <person name="Kim J.M."/>
            <person name="Choi D.G."/>
            <person name="Jeon C.O."/>
        </authorList>
    </citation>
    <scope>NUCLEOTIDE SEQUENCE [LARGE SCALE GENOMIC DNA]</scope>
    <source>
        <strain evidence="3 4">G1-22</strain>
    </source>
</reference>
<evidence type="ECO:0000313" key="4">
    <source>
        <dbReference type="Proteomes" id="UP001528411"/>
    </source>
</evidence>
<organism evidence="3 4">
    <name type="scientific">Psychrosphaera algicola</name>
    <dbReference type="NCBI Taxonomy" id="3023714"/>
    <lineage>
        <taxon>Bacteria</taxon>
        <taxon>Pseudomonadati</taxon>
        <taxon>Pseudomonadota</taxon>
        <taxon>Gammaproteobacteria</taxon>
        <taxon>Alteromonadales</taxon>
        <taxon>Pseudoalteromonadaceae</taxon>
        <taxon>Psychrosphaera</taxon>
    </lineage>
</organism>
<keyword evidence="4" id="KW-1185">Reference proteome</keyword>
<feature type="domain" description="Dipeptidylpeptidase IV N-terminal" evidence="2">
    <location>
        <begin position="119"/>
        <end position="282"/>
    </location>
</feature>
<dbReference type="Gene3D" id="2.140.10.30">
    <property type="entry name" value="Dipeptidylpeptidase IV, N-terminal domain"/>
    <property type="match status" value="1"/>
</dbReference>
<dbReference type="Pfam" id="PF00930">
    <property type="entry name" value="DPPIV_N"/>
    <property type="match status" value="1"/>
</dbReference>
<comment type="caution">
    <text evidence="3">The sequence shown here is derived from an EMBL/GenBank/DDBJ whole genome shotgun (WGS) entry which is preliminary data.</text>
</comment>
<dbReference type="Proteomes" id="UP001528411">
    <property type="component" value="Unassembled WGS sequence"/>
</dbReference>
<dbReference type="SUPFAM" id="SSF53474">
    <property type="entry name" value="alpha/beta-Hydrolases"/>
    <property type="match status" value="1"/>
</dbReference>
<dbReference type="PANTHER" id="PTHR11731">
    <property type="entry name" value="PROTEASE FAMILY S9B,C DIPEPTIDYL-PEPTIDASE IV-RELATED"/>
    <property type="match status" value="1"/>
</dbReference>
<dbReference type="EMBL" id="JAQOMS010000002">
    <property type="protein sequence ID" value="MDC2887944.1"/>
    <property type="molecule type" value="Genomic_DNA"/>
</dbReference>
<dbReference type="PANTHER" id="PTHR11731:SF193">
    <property type="entry name" value="DIPEPTIDYL PEPTIDASE 9"/>
    <property type="match status" value="1"/>
</dbReference>
<feature type="domain" description="Peptidase S9 prolyl oligopeptidase catalytic" evidence="1">
    <location>
        <begin position="375"/>
        <end position="570"/>
    </location>
</feature>
<dbReference type="SUPFAM" id="SSF82171">
    <property type="entry name" value="DPP6 N-terminal domain-like"/>
    <property type="match status" value="1"/>
</dbReference>
<protein>
    <submittedName>
        <fullName evidence="3">Prolyl oligopeptidase family serine peptidase</fullName>
    </submittedName>
</protein>
<dbReference type="InterPro" id="IPR001375">
    <property type="entry name" value="Peptidase_S9_cat"/>
</dbReference>
<dbReference type="InterPro" id="IPR029058">
    <property type="entry name" value="AB_hydrolase_fold"/>
</dbReference>
<dbReference type="Gene3D" id="3.40.50.1820">
    <property type="entry name" value="alpha/beta hydrolase"/>
    <property type="match status" value="1"/>
</dbReference>
<evidence type="ECO:0000259" key="2">
    <source>
        <dbReference type="Pfam" id="PF00930"/>
    </source>
</evidence>
<evidence type="ECO:0000259" key="1">
    <source>
        <dbReference type="Pfam" id="PF00326"/>
    </source>
</evidence>
<dbReference type="InterPro" id="IPR050278">
    <property type="entry name" value="Serine_Prot_S9B/DPPIV"/>
</dbReference>
<dbReference type="Pfam" id="PF00326">
    <property type="entry name" value="Peptidase_S9"/>
    <property type="match status" value="1"/>
</dbReference>
<evidence type="ECO:0000313" key="3">
    <source>
        <dbReference type="EMBL" id="MDC2887944.1"/>
    </source>
</evidence>
<gene>
    <name evidence="3" type="ORF">PN838_02740</name>
</gene>
<proteinExistence type="predicted"/>
<dbReference type="RefSeq" id="WP_272179697.1">
    <property type="nucleotide sequence ID" value="NZ_JAQOMS010000002.1"/>
</dbReference>
<sequence length="570" mass="66001">MSISPRGDKMIVVTAKKKNWRSDGDIMPNYIGDDGRIHAEKVRSRVADAEPNQQTFWYVDLIDRKQSQITISNLDDFDKDVLKSVKTENAKALGKKYKSEKQDRTVNLIIDWSWEQSPIQWQQSGDNVAIMLEAWDNKDRWIATVDFDKSKLKQQHQLHDDAWINYTFNDFGWLPNQNKLYFLSEQNGYSHIYTKSISSKKVRQVTDGKFEVSSLKVNSDGSSFFFRANVNHPGDYQIYRVATDSKKQSKPEALTSMLGNNEFSISPDETKLLITHSTLTRPNELYLVDLTNNNQVTQLTQTVSKEFVDYDWQAPKIVAVPSSNQEQPIYSKVYYPKNYDPAKSYKAVIFNHGAGYTQNSDYGFSYYFREFMFHNFLTQQGYVVMDMDYRASKGYGRDWRTAIYRQMGTPEIEDLKDGVNWLVENVSVDRQRVGTYGGSYGGFMTFMALFTAPDLFQAGAALRPVSDWAHYNDGYTSNILNRPTNDLLAYQRSSPIYFAEGLNKPLLINAPMVDNNVFFVDVVRLVQRLIELEKENFETAIYPVEPHGFVQPSSWLDEYRRIYKLFETHL</sequence>
<name>A0ABT5F9Y0_9GAMM</name>
<dbReference type="InterPro" id="IPR002469">
    <property type="entry name" value="Peptidase_S9B_N"/>
</dbReference>
<accession>A0ABT5F9Y0</accession>